<dbReference type="KEGG" id="tact:SG35_003780"/>
<dbReference type="EMBL" id="CP059735">
    <property type="protein sequence ID" value="WDD99802.1"/>
    <property type="molecule type" value="Genomic_DNA"/>
</dbReference>
<protein>
    <submittedName>
        <fullName evidence="1">Uncharacterized protein</fullName>
    </submittedName>
</protein>
<evidence type="ECO:0000313" key="2">
    <source>
        <dbReference type="Proteomes" id="UP000032568"/>
    </source>
</evidence>
<name>A0AAF0C3R0_9GAMM</name>
<evidence type="ECO:0000313" key="1">
    <source>
        <dbReference type="EMBL" id="WDD99802.1"/>
    </source>
</evidence>
<dbReference type="Proteomes" id="UP000032568">
    <property type="component" value="Chromosome"/>
</dbReference>
<reference evidence="1 2" key="2">
    <citation type="journal article" date="2022" name="Mar. Drugs">
        <title>Bioassay-Guided Fractionation Leads to the Detection of Cholic Acid Generated by the Rare Thalassomonas sp.</title>
        <authorList>
            <person name="Pheiffer F."/>
            <person name="Schneider Y.K."/>
            <person name="Hansen E.H."/>
            <person name="Andersen J.H."/>
            <person name="Isaksson J."/>
            <person name="Busche T."/>
            <person name="R C."/>
            <person name="Kalinowski J."/>
            <person name="Zyl L.V."/>
            <person name="Trindade M."/>
        </authorList>
    </citation>
    <scope>NUCLEOTIDE SEQUENCE [LARGE SCALE GENOMIC DNA]</scope>
    <source>
        <strain evidence="1 2">A5K-106</strain>
    </source>
</reference>
<dbReference type="AlphaFoldDB" id="A0AAF0C3R0"/>
<proteinExistence type="predicted"/>
<accession>A0AAF0C3R0</accession>
<gene>
    <name evidence="1" type="ORF">SG35_003780</name>
</gene>
<dbReference type="RefSeq" id="WP_044835971.1">
    <property type="nucleotide sequence ID" value="NZ_CP059735.1"/>
</dbReference>
<reference evidence="1 2" key="1">
    <citation type="journal article" date="2015" name="Genome Announc.">
        <title>Draft Genome Sequences of Marine Isolates of Thalassomonas viridans and Thalassomonas actiniarum.</title>
        <authorList>
            <person name="Olonade I."/>
            <person name="van Zyl L.J."/>
            <person name="Trindade M."/>
        </authorList>
    </citation>
    <scope>NUCLEOTIDE SEQUENCE [LARGE SCALE GENOMIC DNA]</scope>
    <source>
        <strain evidence="1 2">A5K-106</strain>
    </source>
</reference>
<sequence>MDALPGTRNQAIHIVEKQMPVDQLIMTMYESPSKDTYNHFKMVNSHIKDGIVQVGQVVLLSPADTQACTTEEAEFLTIANKVDITLLKLSNSEKQLLVNRYEMLSNVASYNGLFLGVTNTAWNAHVKQVEAILKEIEQNYVASYKTTGNVKNQNFFTRRNIQFKRLDAALNRFAQPSFGGNLVPGDIRSNLGLSSKSIIHQWTKQPVNATTIPNFHKNYATVAEMSRNLKRVGHVGIALTGVDAVANIHKACTVGDDASCRKAKYTQTGKAVVSIGGGGLGGLVASWAVCTLVFGLPSAGTSAFWCAVVAGAGGGYAGGKYGGSGGEYLGEQLYISNSIK</sequence>
<organism evidence="1 2">
    <name type="scientific">Thalassomonas actiniarum</name>
    <dbReference type="NCBI Taxonomy" id="485447"/>
    <lineage>
        <taxon>Bacteria</taxon>
        <taxon>Pseudomonadati</taxon>
        <taxon>Pseudomonadota</taxon>
        <taxon>Gammaproteobacteria</taxon>
        <taxon>Alteromonadales</taxon>
        <taxon>Colwelliaceae</taxon>
        <taxon>Thalassomonas</taxon>
    </lineage>
</organism>
<keyword evidence="2" id="KW-1185">Reference proteome</keyword>